<accession>A0AAN6WMW0</accession>
<dbReference type="Proteomes" id="UP001302126">
    <property type="component" value="Unassembled WGS sequence"/>
</dbReference>
<feature type="region of interest" description="Disordered" evidence="1">
    <location>
        <begin position="495"/>
        <end position="543"/>
    </location>
</feature>
<name>A0AAN6WMW0_9PEZI</name>
<evidence type="ECO:0008006" key="4">
    <source>
        <dbReference type="Google" id="ProtNLM"/>
    </source>
</evidence>
<feature type="region of interest" description="Disordered" evidence="1">
    <location>
        <begin position="799"/>
        <end position="872"/>
    </location>
</feature>
<reference evidence="2" key="2">
    <citation type="submission" date="2023-05" db="EMBL/GenBank/DDBJ databases">
        <authorList>
            <consortium name="Lawrence Berkeley National Laboratory"/>
            <person name="Steindorff A."/>
            <person name="Hensen N."/>
            <person name="Bonometti L."/>
            <person name="Westerberg I."/>
            <person name="Brannstrom I.O."/>
            <person name="Guillou S."/>
            <person name="Cros-Aarteil S."/>
            <person name="Calhoun S."/>
            <person name="Haridas S."/>
            <person name="Kuo A."/>
            <person name="Mondo S."/>
            <person name="Pangilinan J."/>
            <person name="Riley R."/>
            <person name="Labutti K."/>
            <person name="Andreopoulos B."/>
            <person name="Lipzen A."/>
            <person name="Chen C."/>
            <person name="Yanf M."/>
            <person name="Daum C."/>
            <person name="Ng V."/>
            <person name="Clum A."/>
            <person name="Ohm R."/>
            <person name="Martin F."/>
            <person name="Silar P."/>
            <person name="Natvig D."/>
            <person name="Lalanne C."/>
            <person name="Gautier V."/>
            <person name="Ament-Velasquez S.L."/>
            <person name="Kruys A."/>
            <person name="Hutchinson M.I."/>
            <person name="Powell A.J."/>
            <person name="Barry K."/>
            <person name="Miller A.N."/>
            <person name="Grigoriev I.V."/>
            <person name="Debuchy R."/>
            <person name="Gladieux P."/>
            <person name="Thoren M.H."/>
            <person name="Johannesson H."/>
        </authorList>
    </citation>
    <scope>NUCLEOTIDE SEQUENCE</scope>
    <source>
        <strain evidence="2">PSN309</strain>
    </source>
</reference>
<feature type="compositionally biased region" description="Basic and acidic residues" evidence="1">
    <location>
        <begin position="799"/>
        <end position="812"/>
    </location>
</feature>
<proteinExistence type="predicted"/>
<evidence type="ECO:0000313" key="2">
    <source>
        <dbReference type="EMBL" id="KAK4184999.1"/>
    </source>
</evidence>
<dbReference type="Gene3D" id="3.40.50.12360">
    <property type="match status" value="1"/>
</dbReference>
<evidence type="ECO:0000256" key="1">
    <source>
        <dbReference type="SAM" id="MobiDB-lite"/>
    </source>
</evidence>
<sequence>MDPKRPPRRSAVDELREGMLELNRIQEEERQRVKASFPSRSPNSLYTPSESTLRIRAASRRSAVDILREGMQEFMDTAFPPTAPSRESAAATTVTPSDPMASTEAVNGVNDTHLPTTVAPSDLTMSTADILGGVVDETHLATTVAPSDLTASVDMLGPSDEEHLPATVAPSDLTTTSADFLGGAHYDNVPQEIAQEDQLAEDEELVDSDQFGRRSHPRYHQEMIVTLPMAANTRKIYLDTIHQSKTTIMDFGKVFSNPGSHVPSVAVESRLDEFFQRLYDLCDLPAYHDDLHELDTQEMMKHATNSNSKFSFVHELLNGVQGHDVRILIVSRPGKVFDYLQAVVSATDPNFSVLGRDPSASSPESTIVLADAHQDFTSIQEPFEAVILFDHVARPVDLPLALSHDSTVFLFLVATFSLEHVEMELEVREPDLNRLERKNALNLCTASAKKALESMRGGHHEPHEAADLFSNFLKNADEGFNWDPQAVPEEVFEMWESSQQTRPGEHSQSEMHQDGISSKLPTRKRRQSDEESGSIKRQRTQYKPSVPMTDLLKDTLARFPVEGKAAEAHLVQVPLEQLEALAAKIFSLEDRIATDAGSNSGYRDLSVSLESQLESWKRTVTSLEPKFHEALNDRAQFEKECKVAVKTASAATTNLETSKAEVAALKDQKMALEAKLAEAQAALIHSEIPEVAKLGQLEKELEEERSAVLKLKSKLANTEQQLDYIRKAYQDQSNHQMDLDRTIKDLEKENADLKHKASSNLLELHEIHARNESEFLSKQIDERTAMLQDRERELDRAREELRGLKSGRRETRQGSVPRSPRPGLMSPRPGRGGISGAGSRGTSPAAPSSSVGGLSYMTPAGAPNRWAGHLQE</sequence>
<evidence type="ECO:0000313" key="3">
    <source>
        <dbReference type="Proteomes" id="UP001302126"/>
    </source>
</evidence>
<feature type="compositionally biased region" description="Basic and acidic residues" evidence="1">
    <location>
        <begin position="503"/>
        <end position="513"/>
    </location>
</feature>
<feature type="region of interest" description="Disordered" evidence="1">
    <location>
        <begin position="79"/>
        <end position="99"/>
    </location>
</feature>
<dbReference type="InterPro" id="IPR038609">
    <property type="entry name" value="HDA1_su2/3_sf"/>
</dbReference>
<reference evidence="2" key="1">
    <citation type="journal article" date="2023" name="Mol. Phylogenet. Evol.">
        <title>Genome-scale phylogeny and comparative genomics of the fungal order Sordariales.</title>
        <authorList>
            <person name="Hensen N."/>
            <person name="Bonometti L."/>
            <person name="Westerberg I."/>
            <person name="Brannstrom I.O."/>
            <person name="Guillou S."/>
            <person name="Cros-Aarteil S."/>
            <person name="Calhoun S."/>
            <person name="Haridas S."/>
            <person name="Kuo A."/>
            <person name="Mondo S."/>
            <person name="Pangilinan J."/>
            <person name="Riley R."/>
            <person name="LaButti K."/>
            <person name="Andreopoulos B."/>
            <person name="Lipzen A."/>
            <person name="Chen C."/>
            <person name="Yan M."/>
            <person name="Daum C."/>
            <person name="Ng V."/>
            <person name="Clum A."/>
            <person name="Steindorff A."/>
            <person name="Ohm R.A."/>
            <person name="Martin F."/>
            <person name="Silar P."/>
            <person name="Natvig D.O."/>
            <person name="Lalanne C."/>
            <person name="Gautier V."/>
            <person name="Ament-Velasquez S.L."/>
            <person name="Kruys A."/>
            <person name="Hutchinson M.I."/>
            <person name="Powell A.J."/>
            <person name="Barry K."/>
            <person name="Miller A.N."/>
            <person name="Grigoriev I.V."/>
            <person name="Debuchy R."/>
            <person name="Gladieux P."/>
            <person name="Hiltunen Thoren M."/>
            <person name="Johannesson H."/>
        </authorList>
    </citation>
    <scope>NUCLEOTIDE SEQUENCE</scope>
    <source>
        <strain evidence="2">PSN309</strain>
    </source>
</reference>
<dbReference type="AlphaFoldDB" id="A0AAN6WMW0"/>
<feature type="region of interest" description="Disordered" evidence="1">
    <location>
        <begin position="26"/>
        <end position="49"/>
    </location>
</feature>
<feature type="compositionally biased region" description="Polar residues" evidence="1">
    <location>
        <begin position="38"/>
        <end position="49"/>
    </location>
</feature>
<keyword evidence="3" id="KW-1185">Reference proteome</keyword>
<feature type="compositionally biased region" description="Gly residues" evidence="1">
    <location>
        <begin position="830"/>
        <end position="839"/>
    </location>
</feature>
<protein>
    <recommendedName>
        <fullName evidence="4">HDA1 complex subunit</fullName>
    </recommendedName>
</protein>
<dbReference type="EMBL" id="MU864465">
    <property type="protein sequence ID" value="KAK4184999.1"/>
    <property type="molecule type" value="Genomic_DNA"/>
</dbReference>
<organism evidence="2 3">
    <name type="scientific">Podospora australis</name>
    <dbReference type="NCBI Taxonomy" id="1536484"/>
    <lineage>
        <taxon>Eukaryota</taxon>
        <taxon>Fungi</taxon>
        <taxon>Dikarya</taxon>
        <taxon>Ascomycota</taxon>
        <taxon>Pezizomycotina</taxon>
        <taxon>Sordariomycetes</taxon>
        <taxon>Sordariomycetidae</taxon>
        <taxon>Sordariales</taxon>
        <taxon>Podosporaceae</taxon>
        <taxon>Podospora</taxon>
    </lineage>
</organism>
<gene>
    <name evidence="2" type="ORF">QBC35DRAFT_504648</name>
</gene>
<comment type="caution">
    <text evidence="2">The sequence shown here is derived from an EMBL/GenBank/DDBJ whole genome shotgun (WGS) entry which is preliminary data.</text>
</comment>